<proteinExistence type="predicted"/>
<protein>
    <submittedName>
        <fullName evidence="1">Uncharacterized protein</fullName>
    </submittedName>
</protein>
<accession>A0ACB9FN94</accession>
<dbReference type="Proteomes" id="UP001055879">
    <property type="component" value="Linkage Group LG01"/>
</dbReference>
<dbReference type="EMBL" id="CM042047">
    <property type="protein sequence ID" value="KAI3772567.1"/>
    <property type="molecule type" value="Genomic_DNA"/>
</dbReference>
<gene>
    <name evidence="1" type="ORF">L6452_03756</name>
</gene>
<name>A0ACB9FN94_ARCLA</name>
<reference evidence="2" key="1">
    <citation type="journal article" date="2022" name="Mol. Ecol. Resour.">
        <title>The genomes of chicory, endive, great burdock and yacon provide insights into Asteraceae palaeo-polyploidization history and plant inulin production.</title>
        <authorList>
            <person name="Fan W."/>
            <person name="Wang S."/>
            <person name="Wang H."/>
            <person name="Wang A."/>
            <person name="Jiang F."/>
            <person name="Liu H."/>
            <person name="Zhao H."/>
            <person name="Xu D."/>
            <person name="Zhang Y."/>
        </authorList>
    </citation>
    <scope>NUCLEOTIDE SEQUENCE [LARGE SCALE GENOMIC DNA]</scope>
    <source>
        <strain evidence="2">cv. Niubang</strain>
    </source>
</reference>
<sequence length="657" mass="76711">MEVIEHEHPLSLIDLELEHSQLQEEYDEDNETDGDMVAIEDFKRTCNRCGQEINEHHRYYYKCSDSCDYAIHKFCFNLPPTLKHESHNDHILTLLQRKSYWHCDVCRKQHKPQEISYQCPSCDFDVDISCALTADKKTIYHPSHKHPLLPITIPILCECGACGKKHQGIFYQCITCSNFFIHTDCFLLPKKLLIQHTTHDEFSHTHPLVIEYSFPATVQAAKFDPRCRVCGDFFNDENLWIYTCDKCRYYAHLDCATSREEPFMSIFSSAGFGKTLKNFADAEYPDLLYLPFPDQTYSILKHIFFKKMASQTNNTNYEGNLRHMSHQHPLILVDHTQGSDITKPSSSKVKLLSCHNPMKKIELLCNGCLRPITSMPFYKCANEDDESCDFVLHEWCTRLPDQVLNHPGHPQHALVLLPNAPHKFCGVFKCVVCRLRCNGFVYSCVECEYHIDVNCAFIPDKIVHEAHPNHLIWRVQSRPSRKFCVSCMGDFDETGFSYSCRTCEFHLYPDCALLLPQTIRHKFDKHPMKLSYFPIENHKSQYFCEVCEEEFDPEFWFYHCYDCVQSIHSACAPLILECKRATAASRLPERIYEFLNMKFGGIHNIEDHSHPVSFDQGIESDGDCNHCLRSLWYKLIFKCLQCKYVIHFQCCKSFNNW</sequence>
<keyword evidence="2" id="KW-1185">Reference proteome</keyword>
<comment type="caution">
    <text evidence="1">The sequence shown here is derived from an EMBL/GenBank/DDBJ whole genome shotgun (WGS) entry which is preliminary data.</text>
</comment>
<evidence type="ECO:0000313" key="2">
    <source>
        <dbReference type="Proteomes" id="UP001055879"/>
    </source>
</evidence>
<reference evidence="1 2" key="2">
    <citation type="journal article" date="2022" name="Mol. Ecol. Resour.">
        <title>The genomes of chicory, endive, great burdock and yacon provide insights into Asteraceae paleo-polyploidization history and plant inulin production.</title>
        <authorList>
            <person name="Fan W."/>
            <person name="Wang S."/>
            <person name="Wang H."/>
            <person name="Wang A."/>
            <person name="Jiang F."/>
            <person name="Liu H."/>
            <person name="Zhao H."/>
            <person name="Xu D."/>
            <person name="Zhang Y."/>
        </authorList>
    </citation>
    <scope>NUCLEOTIDE SEQUENCE [LARGE SCALE GENOMIC DNA]</scope>
    <source>
        <strain evidence="2">cv. Niubang</strain>
    </source>
</reference>
<evidence type="ECO:0000313" key="1">
    <source>
        <dbReference type="EMBL" id="KAI3772567.1"/>
    </source>
</evidence>
<organism evidence="1 2">
    <name type="scientific">Arctium lappa</name>
    <name type="common">Greater burdock</name>
    <name type="synonym">Lappa major</name>
    <dbReference type="NCBI Taxonomy" id="4217"/>
    <lineage>
        <taxon>Eukaryota</taxon>
        <taxon>Viridiplantae</taxon>
        <taxon>Streptophyta</taxon>
        <taxon>Embryophyta</taxon>
        <taxon>Tracheophyta</taxon>
        <taxon>Spermatophyta</taxon>
        <taxon>Magnoliopsida</taxon>
        <taxon>eudicotyledons</taxon>
        <taxon>Gunneridae</taxon>
        <taxon>Pentapetalae</taxon>
        <taxon>asterids</taxon>
        <taxon>campanulids</taxon>
        <taxon>Asterales</taxon>
        <taxon>Asteraceae</taxon>
        <taxon>Carduoideae</taxon>
        <taxon>Cardueae</taxon>
        <taxon>Arctiinae</taxon>
        <taxon>Arctium</taxon>
    </lineage>
</organism>